<keyword evidence="8" id="KW-0675">Receptor</keyword>
<dbReference type="GeneID" id="134288162"/>
<keyword evidence="2" id="KW-0813">Transport</keyword>
<dbReference type="InterPro" id="IPR019594">
    <property type="entry name" value="Glu/Gly-bd"/>
</dbReference>
<evidence type="ECO:0000256" key="10">
    <source>
        <dbReference type="ARBA" id="ARBA00023286"/>
    </source>
</evidence>
<keyword evidence="5 12" id="KW-1133">Transmembrane helix</keyword>
<protein>
    <recommendedName>
        <fullName evidence="18">Ionotropic glutamate receptor L-glutamate and glycine-binding domain-containing protein</fullName>
    </recommendedName>
</protein>
<dbReference type="InterPro" id="IPR052192">
    <property type="entry name" value="Insect_Ionotropic_Sensory_Rcpt"/>
</dbReference>
<keyword evidence="17" id="KW-1185">Reference proteome</keyword>
<evidence type="ECO:0000256" key="11">
    <source>
        <dbReference type="ARBA" id="ARBA00023303"/>
    </source>
</evidence>
<feature type="signal peptide" evidence="13">
    <location>
        <begin position="1"/>
        <end position="17"/>
    </location>
</feature>
<evidence type="ECO:0000256" key="13">
    <source>
        <dbReference type="SAM" id="SignalP"/>
    </source>
</evidence>
<evidence type="ECO:0000256" key="8">
    <source>
        <dbReference type="ARBA" id="ARBA00023170"/>
    </source>
</evidence>
<feature type="domain" description="Ionotropic glutamate receptor L-glutamate and glycine-binding" evidence="14">
    <location>
        <begin position="200"/>
        <end position="286"/>
    </location>
</feature>
<sequence>MRPTIALLLTSIPALLGAPNFFLTPSSPEPSVAAQSIAWILRRHFSHSHEAILINPVFNGTLSGLRQGDLLGDVIRLIDARLVVRFYYPRKDFVRPRFMNVFVVDGYGSFRRIYALMHYEKFDSSRFYLVVVAGVVYEDSRELVRKILEDMWALDIVNVNVVVEPVLWLNVSGGVGELEHVDLYPDRMRDFFGCALIGGTHEAKPYTIIPKLMNSAEIVVSGFEGDLVDMLAAKLNFSVRYEISAEAWGFARERGNSTGLMKMIQEEEVDFGVGCMAFAYDRHKYLKPGIAHYTSKVLFAVPSGRPFSAFEKLFRPFSSSIWSLILLYLVAGAIVTCILLCSPRTIRNFIYGYEVDSPYLNMMNIFFGGALERTPSRNFARTLLLLWILFCFVIRTLYQGSLYQYLQRTMNHDPLESMDDIDRSGIRYYMMEIGQRYFVTMPRVLAR</sequence>
<evidence type="ECO:0000256" key="7">
    <source>
        <dbReference type="ARBA" id="ARBA00023136"/>
    </source>
</evidence>
<keyword evidence="11" id="KW-0407">Ion channel</keyword>
<keyword evidence="4 12" id="KW-0812">Transmembrane</keyword>
<evidence type="ECO:0000256" key="4">
    <source>
        <dbReference type="ARBA" id="ARBA00022692"/>
    </source>
</evidence>
<accession>A0ABM1YFC0</accession>
<dbReference type="SUPFAM" id="SSF53850">
    <property type="entry name" value="Periplasmic binding protein-like II"/>
    <property type="match status" value="1"/>
</dbReference>
<keyword evidence="3" id="KW-1003">Cell membrane</keyword>
<feature type="transmembrane region" description="Helical" evidence="12">
    <location>
        <begin position="379"/>
        <end position="398"/>
    </location>
</feature>
<evidence type="ECO:0000313" key="16">
    <source>
        <dbReference type="EnsemblMetazoa" id="AALFPA23_008652.P11720"/>
    </source>
</evidence>
<dbReference type="Pfam" id="PF10613">
    <property type="entry name" value="Lig_chan-Glu_bd"/>
    <property type="match status" value="1"/>
</dbReference>
<dbReference type="Gene3D" id="3.40.190.10">
    <property type="entry name" value="Periplasmic binding protein-like II"/>
    <property type="match status" value="1"/>
</dbReference>
<evidence type="ECO:0000256" key="3">
    <source>
        <dbReference type="ARBA" id="ARBA00022475"/>
    </source>
</evidence>
<comment type="subcellular location">
    <subcellularLocation>
        <location evidence="1">Cell membrane</location>
        <topology evidence="1">Multi-pass membrane protein</topology>
    </subcellularLocation>
</comment>
<dbReference type="Gene3D" id="1.10.287.70">
    <property type="match status" value="1"/>
</dbReference>
<evidence type="ECO:0000256" key="1">
    <source>
        <dbReference type="ARBA" id="ARBA00004651"/>
    </source>
</evidence>
<dbReference type="Pfam" id="PF24061">
    <property type="entry name" value="LBD_receptor"/>
    <property type="match status" value="1"/>
</dbReference>
<dbReference type="RefSeq" id="XP_062708043.1">
    <property type="nucleotide sequence ID" value="XM_062852059.1"/>
</dbReference>
<dbReference type="PANTHER" id="PTHR42643">
    <property type="entry name" value="IONOTROPIC RECEPTOR 20A-RELATED"/>
    <property type="match status" value="1"/>
</dbReference>
<organism evidence="16 17">
    <name type="scientific">Aedes albopictus</name>
    <name type="common">Asian tiger mosquito</name>
    <name type="synonym">Stegomyia albopicta</name>
    <dbReference type="NCBI Taxonomy" id="7160"/>
    <lineage>
        <taxon>Eukaryota</taxon>
        <taxon>Metazoa</taxon>
        <taxon>Ecdysozoa</taxon>
        <taxon>Arthropoda</taxon>
        <taxon>Hexapoda</taxon>
        <taxon>Insecta</taxon>
        <taxon>Pterygota</taxon>
        <taxon>Neoptera</taxon>
        <taxon>Endopterygota</taxon>
        <taxon>Diptera</taxon>
        <taxon>Nematocera</taxon>
        <taxon>Culicoidea</taxon>
        <taxon>Culicidae</taxon>
        <taxon>Culicinae</taxon>
        <taxon>Aedini</taxon>
        <taxon>Aedes</taxon>
        <taxon>Stegomyia</taxon>
    </lineage>
</organism>
<dbReference type="InterPro" id="IPR056198">
    <property type="entry name" value="LBD_receptor"/>
</dbReference>
<dbReference type="PANTHER" id="PTHR42643:SF30">
    <property type="entry name" value="IONOTROPIC RECEPTOR 40A-RELATED"/>
    <property type="match status" value="1"/>
</dbReference>
<evidence type="ECO:0000256" key="12">
    <source>
        <dbReference type="SAM" id="Phobius"/>
    </source>
</evidence>
<name>A0ABM1YFC0_AEDAL</name>
<keyword evidence="13" id="KW-0732">Signal</keyword>
<evidence type="ECO:0000259" key="15">
    <source>
        <dbReference type="Pfam" id="PF24061"/>
    </source>
</evidence>
<keyword evidence="9" id="KW-0325">Glycoprotein</keyword>
<evidence type="ECO:0000256" key="5">
    <source>
        <dbReference type="ARBA" id="ARBA00022989"/>
    </source>
</evidence>
<evidence type="ECO:0000256" key="9">
    <source>
        <dbReference type="ARBA" id="ARBA00023180"/>
    </source>
</evidence>
<feature type="transmembrane region" description="Helical" evidence="12">
    <location>
        <begin position="321"/>
        <end position="341"/>
    </location>
</feature>
<evidence type="ECO:0000256" key="2">
    <source>
        <dbReference type="ARBA" id="ARBA00022448"/>
    </source>
</evidence>
<keyword evidence="7 12" id="KW-0472">Membrane</keyword>
<evidence type="ECO:0000259" key="14">
    <source>
        <dbReference type="Pfam" id="PF10613"/>
    </source>
</evidence>
<reference evidence="17" key="1">
    <citation type="journal article" date="2015" name="Proc. Natl. Acad. Sci. U.S.A.">
        <title>Genome sequence of the Asian Tiger mosquito, Aedes albopictus, reveals insights into its biology, genetics, and evolution.</title>
        <authorList>
            <person name="Chen X.G."/>
            <person name="Jiang X."/>
            <person name="Gu J."/>
            <person name="Xu M."/>
            <person name="Wu Y."/>
            <person name="Deng Y."/>
            <person name="Zhang C."/>
            <person name="Bonizzoni M."/>
            <person name="Dermauw W."/>
            <person name="Vontas J."/>
            <person name="Armbruster P."/>
            <person name="Huang X."/>
            <person name="Yang Y."/>
            <person name="Zhang H."/>
            <person name="He W."/>
            <person name="Peng H."/>
            <person name="Liu Y."/>
            <person name="Wu K."/>
            <person name="Chen J."/>
            <person name="Lirakis M."/>
            <person name="Topalis P."/>
            <person name="Van Leeuwen T."/>
            <person name="Hall A.B."/>
            <person name="Jiang X."/>
            <person name="Thorpe C."/>
            <person name="Mueller R.L."/>
            <person name="Sun C."/>
            <person name="Waterhouse R.M."/>
            <person name="Yan G."/>
            <person name="Tu Z.J."/>
            <person name="Fang X."/>
            <person name="James A.A."/>
        </authorList>
    </citation>
    <scope>NUCLEOTIDE SEQUENCE [LARGE SCALE GENOMIC DNA]</scope>
    <source>
        <strain evidence="17">Foshan</strain>
    </source>
</reference>
<evidence type="ECO:0000313" key="17">
    <source>
        <dbReference type="Proteomes" id="UP000069940"/>
    </source>
</evidence>
<feature type="chain" id="PRO_5045821485" description="Ionotropic glutamate receptor L-glutamate and glycine-binding domain-containing protein" evidence="13">
    <location>
        <begin position="18"/>
        <end position="447"/>
    </location>
</feature>
<feature type="domain" description="Putative ionotropic receptor ligand binding" evidence="15">
    <location>
        <begin position="26"/>
        <end position="164"/>
    </location>
</feature>
<keyword evidence="10" id="KW-1071">Ligand-gated ion channel</keyword>
<proteinExistence type="predicted"/>
<keyword evidence="6" id="KW-0406">Ion transport</keyword>
<dbReference type="Proteomes" id="UP000069940">
    <property type="component" value="Unassembled WGS sequence"/>
</dbReference>
<evidence type="ECO:0000256" key="6">
    <source>
        <dbReference type="ARBA" id="ARBA00023065"/>
    </source>
</evidence>
<reference evidence="16" key="2">
    <citation type="submission" date="2025-05" db="UniProtKB">
        <authorList>
            <consortium name="EnsemblMetazoa"/>
        </authorList>
    </citation>
    <scope>IDENTIFICATION</scope>
    <source>
        <strain evidence="16">Foshan</strain>
    </source>
</reference>
<dbReference type="EnsemblMetazoa" id="AALFPA23_008652.R11720">
    <property type="protein sequence ID" value="AALFPA23_008652.P11720"/>
    <property type="gene ID" value="AALFPA23_008652"/>
</dbReference>
<evidence type="ECO:0008006" key="18">
    <source>
        <dbReference type="Google" id="ProtNLM"/>
    </source>
</evidence>